<dbReference type="EMBL" id="JABFTP020000186">
    <property type="protein sequence ID" value="KAL3290207.1"/>
    <property type="molecule type" value="Genomic_DNA"/>
</dbReference>
<evidence type="ECO:0000313" key="2">
    <source>
        <dbReference type="Proteomes" id="UP001516400"/>
    </source>
</evidence>
<dbReference type="Proteomes" id="UP001516400">
    <property type="component" value="Unassembled WGS sequence"/>
</dbReference>
<gene>
    <name evidence="1" type="ORF">HHI36_023566</name>
</gene>
<organism evidence="1 2">
    <name type="scientific">Cryptolaemus montrouzieri</name>
    <dbReference type="NCBI Taxonomy" id="559131"/>
    <lineage>
        <taxon>Eukaryota</taxon>
        <taxon>Metazoa</taxon>
        <taxon>Ecdysozoa</taxon>
        <taxon>Arthropoda</taxon>
        <taxon>Hexapoda</taxon>
        <taxon>Insecta</taxon>
        <taxon>Pterygota</taxon>
        <taxon>Neoptera</taxon>
        <taxon>Endopterygota</taxon>
        <taxon>Coleoptera</taxon>
        <taxon>Polyphaga</taxon>
        <taxon>Cucujiformia</taxon>
        <taxon>Coccinelloidea</taxon>
        <taxon>Coccinellidae</taxon>
        <taxon>Scymninae</taxon>
        <taxon>Scymnini</taxon>
        <taxon>Cryptolaemus</taxon>
    </lineage>
</organism>
<name>A0ABD2PHF6_9CUCU</name>
<sequence length="171" mass="20006">MSRDSFYGNKLQKMVYQNGLDQIVKKPTWATQISATIIDLIITDNKNIQHKVHMTPKISDHCILSVHIGRVNKSRNSEKIYERSFKNYNKFTIQEQLRGTPWNNDEVDVNNLAALYTKSITHILDESCPMIEFEIPVKYLSNKWINQDIINRIKIRDTTYKRAVFTGDDVE</sequence>
<reference evidence="1 2" key="1">
    <citation type="journal article" date="2021" name="BMC Biol.">
        <title>Horizontally acquired antibacterial genes associated with adaptive radiation of ladybird beetles.</title>
        <authorList>
            <person name="Li H.S."/>
            <person name="Tang X.F."/>
            <person name="Huang Y.H."/>
            <person name="Xu Z.Y."/>
            <person name="Chen M.L."/>
            <person name="Du X.Y."/>
            <person name="Qiu B.Y."/>
            <person name="Chen P.T."/>
            <person name="Zhang W."/>
            <person name="Slipinski A."/>
            <person name="Escalona H.E."/>
            <person name="Waterhouse R.M."/>
            <person name="Zwick A."/>
            <person name="Pang H."/>
        </authorList>
    </citation>
    <scope>NUCLEOTIDE SEQUENCE [LARGE SCALE GENOMIC DNA]</scope>
    <source>
        <strain evidence="1">SYSU2018</strain>
    </source>
</reference>
<keyword evidence="2" id="KW-1185">Reference proteome</keyword>
<accession>A0ABD2PHF6</accession>
<evidence type="ECO:0000313" key="1">
    <source>
        <dbReference type="EMBL" id="KAL3290207.1"/>
    </source>
</evidence>
<proteinExistence type="predicted"/>
<comment type="caution">
    <text evidence="1">The sequence shown here is derived from an EMBL/GenBank/DDBJ whole genome shotgun (WGS) entry which is preliminary data.</text>
</comment>
<protein>
    <submittedName>
        <fullName evidence="1">Uncharacterized protein</fullName>
    </submittedName>
</protein>
<dbReference type="AlphaFoldDB" id="A0ABD2PHF6"/>